<evidence type="ECO:0000256" key="1">
    <source>
        <dbReference type="ARBA" id="ARBA00008007"/>
    </source>
</evidence>
<accession>A0A0A2WTM6</accession>
<dbReference type="AlphaFoldDB" id="A0A0A2WTM6"/>
<gene>
    <name evidence="2" type="ORF">THFILI_10445</name>
</gene>
<dbReference type="InterPro" id="IPR051910">
    <property type="entry name" value="ComF/GntX_DNA_util-trans"/>
</dbReference>
<dbReference type="PANTHER" id="PTHR47505:SF1">
    <property type="entry name" value="DNA UTILIZATION PROTEIN YHGH"/>
    <property type="match status" value="1"/>
</dbReference>
<dbReference type="PATRIC" id="fig|276.5.peg.1087"/>
<dbReference type="SUPFAM" id="SSF53271">
    <property type="entry name" value="PRTase-like"/>
    <property type="match status" value="1"/>
</dbReference>
<sequence>MRGSDGLWAFFEGLLGHACPGCGGRLDRPLLCSACRAGLRPQRAWLYGAEAVYLGSYARFGGLARALKYRGRRGLAELLAAPLAEGASSWALEGVTWVPGLWHRTLLRGHHPPEVLAQALARALGLPHAPLLLRVRYAPSQVRGRRQALPLDTFRPLGKARGSWLLVDDVLTSGATFLRARSALLEAGVERVYGAFIALKREALGPFVD</sequence>
<evidence type="ECO:0000313" key="2">
    <source>
        <dbReference type="EMBL" id="KGQ22107.1"/>
    </source>
</evidence>
<protein>
    <submittedName>
        <fullName evidence="2">Competence protein ComF</fullName>
    </submittedName>
</protein>
<dbReference type="InterPro" id="IPR029057">
    <property type="entry name" value="PRTase-like"/>
</dbReference>
<dbReference type="RefSeq" id="WP_038063776.1">
    <property type="nucleotide sequence ID" value="NZ_JPSL02000040.1"/>
</dbReference>
<dbReference type="PANTHER" id="PTHR47505">
    <property type="entry name" value="DNA UTILIZATION PROTEIN YHGH"/>
    <property type="match status" value="1"/>
</dbReference>
<organism evidence="2 3">
    <name type="scientific">Thermus filiformis</name>
    <dbReference type="NCBI Taxonomy" id="276"/>
    <lineage>
        <taxon>Bacteria</taxon>
        <taxon>Thermotogati</taxon>
        <taxon>Deinococcota</taxon>
        <taxon>Deinococci</taxon>
        <taxon>Thermales</taxon>
        <taxon>Thermaceae</taxon>
        <taxon>Thermus</taxon>
    </lineage>
</organism>
<evidence type="ECO:0000313" key="3">
    <source>
        <dbReference type="Proteomes" id="UP000030364"/>
    </source>
</evidence>
<reference evidence="2 3" key="1">
    <citation type="journal article" date="2015" name="Genome Announc.">
        <title>Draft Genome Sequence of the Thermophile Thermus filiformis ATCC 43280, Producer of Carotenoid-(Di)glucoside-Branched Fatty Acid (Di)esters and Source of Hyperthermostable Enzymes of Biotechnological Interest.</title>
        <authorList>
            <person name="Mandelli F."/>
            <person name="Oliveira Ramires B."/>
            <person name="Couger M.B."/>
            <person name="Paixao D.A."/>
            <person name="Camilo C.M."/>
            <person name="Polikarpov I."/>
            <person name="Prade R."/>
            <person name="Riano-Pachon D.M."/>
            <person name="Squina F.M."/>
        </authorList>
    </citation>
    <scope>NUCLEOTIDE SEQUENCE [LARGE SCALE GENOMIC DNA]</scope>
    <source>
        <strain evidence="2 3">ATCC 43280</strain>
    </source>
</reference>
<name>A0A0A2WTM6_THEFI</name>
<dbReference type="Proteomes" id="UP000030364">
    <property type="component" value="Unassembled WGS sequence"/>
</dbReference>
<comment type="similarity">
    <text evidence="1">Belongs to the ComF/GntX family.</text>
</comment>
<keyword evidence="3" id="KW-1185">Reference proteome</keyword>
<dbReference type="STRING" id="276.THFILI_10445"/>
<dbReference type="Gene3D" id="3.40.50.2020">
    <property type="match status" value="1"/>
</dbReference>
<proteinExistence type="inferred from homology"/>
<dbReference type="CDD" id="cd06223">
    <property type="entry name" value="PRTases_typeI"/>
    <property type="match status" value="1"/>
</dbReference>
<dbReference type="InterPro" id="IPR000836">
    <property type="entry name" value="PRTase_dom"/>
</dbReference>
<comment type="caution">
    <text evidence="2">The sequence shown here is derived from an EMBL/GenBank/DDBJ whole genome shotgun (WGS) entry which is preliminary data.</text>
</comment>
<dbReference type="EMBL" id="JPSL02000040">
    <property type="protein sequence ID" value="KGQ22107.1"/>
    <property type="molecule type" value="Genomic_DNA"/>
</dbReference>
<dbReference type="OrthoDB" id="9779910at2"/>